<keyword evidence="4 7" id="KW-0479">Metal-binding</keyword>
<keyword evidence="6 7" id="KW-0456">Lyase</keyword>
<feature type="binding site" evidence="7">
    <location>
        <position position="11"/>
    </location>
    <ligand>
        <name>a divalent metal cation</name>
        <dbReference type="ChEBI" id="CHEBI:60240"/>
    </ligand>
</feature>
<evidence type="ECO:0000259" key="9">
    <source>
        <dbReference type="Pfam" id="PF02542"/>
    </source>
</evidence>
<dbReference type="Pfam" id="PF02542">
    <property type="entry name" value="YgbB"/>
    <property type="match status" value="1"/>
</dbReference>
<keyword evidence="11" id="KW-1185">Reference proteome</keyword>
<proteinExistence type="inferred from homology"/>
<dbReference type="PANTHER" id="PTHR43181">
    <property type="entry name" value="2-C-METHYL-D-ERYTHRITOL 2,4-CYCLODIPHOSPHATE SYNTHASE, CHLOROPLASTIC"/>
    <property type="match status" value="1"/>
</dbReference>
<dbReference type="OrthoDB" id="9804336at2"/>
<protein>
    <recommendedName>
        <fullName evidence="3 7">2-C-methyl-D-erythritol 2,4-cyclodiphosphate synthase</fullName>
        <shortName evidence="7">MECDP-synthase</shortName>
        <shortName evidence="7">MECPP-synthase</shortName>
        <shortName evidence="7">MECPS</shortName>
        <ecNumber evidence="3 7">4.6.1.12</ecNumber>
    </recommendedName>
</protein>
<evidence type="ECO:0000256" key="4">
    <source>
        <dbReference type="ARBA" id="ARBA00022723"/>
    </source>
</evidence>
<comment type="caution">
    <text evidence="10">The sequence shown here is derived from an EMBL/GenBank/DDBJ whole genome shotgun (WGS) entry which is preliminary data.</text>
</comment>
<comment type="subunit">
    <text evidence="7">Homotrimer.</text>
</comment>
<dbReference type="CDD" id="cd00554">
    <property type="entry name" value="MECDP_synthase"/>
    <property type="match status" value="1"/>
</dbReference>
<feature type="binding site" evidence="7">
    <location>
        <begin position="11"/>
        <end position="13"/>
    </location>
    <ligand>
        <name>4-CDP-2-C-methyl-D-erythritol 2-phosphate</name>
        <dbReference type="ChEBI" id="CHEBI:57919"/>
    </ligand>
</feature>
<name>A0A2W1NQH2_9FLAO</name>
<dbReference type="UniPathway" id="UPA00056">
    <property type="reaction ID" value="UER00095"/>
</dbReference>
<feature type="site" description="Transition state stabilizer" evidence="7">
    <location>
        <position position="37"/>
    </location>
</feature>
<dbReference type="InterPro" id="IPR003526">
    <property type="entry name" value="MECDP_synthase"/>
</dbReference>
<evidence type="ECO:0000256" key="3">
    <source>
        <dbReference type="ARBA" id="ARBA00012579"/>
    </source>
</evidence>
<dbReference type="AlphaFoldDB" id="A0A2W1NQH2"/>
<organism evidence="10 11">
    <name type="scientific">Putridiphycobacter roseus</name>
    <dbReference type="NCBI Taxonomy" id="2219161"/>
    <lineage>
        <taxon>Bacteria</taxon>
        <taxon>Pseudomonadati</taxon>
        <taxon>Bacteroidota</taxon>
        <taxon>Flavobacteriia</taxon>
        <taxon>Flavobacteriales</taxon>
        <taxon>Crocinitomicaceae</taxon>
        <taxon>Putridiphycobacter</taxon>
    </lineage>
</organism>
<comment type="pathway">
    <text evidence="2 7">Isoprenoid biosynthesis; isopentenyl diphosphate biosynthesis via DXP pathway; isopentenyl diphosphate from 1-deoxy-D-xylulose 5-phosphate: step 4/6.</text>
</comment>
<dbReference type="GO" id="GO:0016114">
    <property type="term" value="P:terpenoid biosynthetic process"/>
    <property type="evidence" value="ECO:0007669"/>
    <property type="project" value="InterPro"/>
</dbReference>
<dbReference type="PROSITE" id="PS01350">
    <property type="entry name" value="ISPF"/>
    <property type="match status" value="1"/>
</dbReference>
<dbReference type="Gene3D" id="3.30.1330.50">
    <property type="entry name" value="2-C-methyl-D-erythritol 2,4-cyclodiphosphate synthase"/>
    <property type="match status" value="1"/>
</dbReference>
<evidence type="ECO:0000256" key="8">
    <source>
        <dbReference type="RuleBase" id="RU004395"/>
    </source>
</evidence>
<dbReference type="NCBIfam" id="TIGR00151">
    <property type="entry name" value="ispF"/>
    <property type="match status" value="1"/>
</dbReference>
<dbReference type="PANTHER" id="PTHR43181:SF1">
    <property type="entry name" value="2-C-METHYL-D-ERYTHRITOL 2,4-CYCLODIPHOSPHATE SYNTHASE, CHLOROPLASTIC"/>
    <property type="match status" value="1"/>
</dbReference>
<dbReference type="Proteomes" id="UP000249248">
    <property type="component" value="Unassembled WGS sequence"/>
</dbReference>
<evidence type="ECO:0000256" key="5">
    <source>
        <dbReference type="ARBA" id="ARBA00023229"/>
    </source>
</evidence>
<dbReference type="InterPro" id="IPR020555">
    <property type="entry name" value="MECDP_synthase_CS"/>
</dbReference>
<feature type="domain" description="2-C-methyl-D-erythritol 2,4-cyclodiphosphate synthase" evidence="9">
    <location>
        <begin position="4"/>
        <end position="157"/>
    </location>
</feature>
<gene>
    <name evidence="7" type="primary">ispF</name>
    <name evidence="10" type="ORF">DNU06_11635</name>
</gene>
<evidence type="ECO:0000256" key="6">
    <source>
        <dbReference type="ARBA" id="ARBA00023239"/>
    </source>
</evidence>
<dbReference type="InterPro" id="IPR036571">
    <property type="entry name" value="MECDP_synthase_sf"/>
</dbReference>
<feature type="binding site" evidence="7">
    <location>
        <position position="145"/>
    </location>
    <ligand>
        <name>4-CDP-2-C-methyl-D-erythritol 2-phosphate</name>
        <dbReference type="ChEBI" id="CHEBI:57919"/>
    </ligand>
</feature>
<dbReference type="EMBL" id="QKSB01000006">
    <property type="protein sequence ID" value="PZE16898.1"/>
    <property type="molecule type" value="Genomic_DNA"/>
</dbReference>
<feature type="binding site" evidence="7">
    <location>
        <begin position="37"/>
        <end position="38"/>
    </location>
    <ligand>
        <name>4-CDP-2-C-methyl-D-erythritol 2-phosphate</name>
        <dbReference type="ChEBI" id="CHEBI:57919"/>
    </ligand>
</feature>
<feature type="binding site" evidence="7">
    <location>
        <begin position="64"/>
        <end position="68"/>
    </location>
    <ligand>
        <name>4-CDP-2-C-methyl-D-erythritol 2-phosphate</name>
        <dbReference type="ChEBI" id="CHEBI:57919"/>
    </ligand>
</feature>
<evidence type="ECO:0000256" key="2">
    <source>
        <dbReference type="ARBA" id="ARBA00004709"/>
    </source>
</evidence>
<feature type="binding site" evidence="7">
    <location>
        <position position="13"/>
    </location>
    <ligand>
        <name>a divalent metal cation</name>
        <dbReference type="ChEBI" id="CHEBI:60240"/>
    </ligand>
</feature>
<comment type="catalytic activity">
    <reaction evidence="1 7 8">
        <text>4-CDP-2-C-methyl-D-erythritol 2-phosphate = 2-C-methyl-D-erythritol 2,4-cyclic diphosphate + CMP</text>
        <dbReference type="Rhea" id="RHEA:23864"/>
        <dbReference type="ChEBI" id="CHEBI:57919"/>
        <dbReference type="ChEBI" id="CHEBI:58483"/>
        <dbReference type="ChEBI" id="CHEBI:60377"/>
        <dbReference type="EC" id="4.6.1.12"/>
    </reaction>
</comment>
<dbReference type="HAMAP" id="MF_00107">
    <property type="entry name" value="IspF"/>
    <property type="match status" value="1"/>
</dbReference>
<comment type="function">
    <text evidence="7">Involved in the biosynthesis of isopentenyl diphosphate (IPP) and dimethylallyl diphosphate (DMAPP), two major building blocks of isoprenoid compounds. Catalyzes the conversion of 4-diphosphocytidyl-2-C-methyl-D-erythritol 2-phosphate (CDP-ME2P) to 2-C-methyl-D-erythritol 2,4-cyclodiphosphate (ME-CPP) with a corresponding release of cytidine 5-monophosphate (CMP).</text>
</comment>
<comment type="similarity">
    <text evidence="7 8">Belongs to the IspF family.</text>
</comment>
<dbReference type="GO" id="GO:0046872">
    <property type="term" value="F:metal ion binding"/>
    <property type="evidence" value="ECO:0007669"/>
    <property type="project" value="UniProtKB-KW"/>
</dbReference>
<dbReference type="GO" id="GO:0008685">
    <property type="term" value="F:2-C-methyl-D-erythritol 2,4-cyclodiphosphate synthase activity"/>
    <property type="evidence" value="ECO:0007669"/>
    <property type="project" value="UniProtKB-UniRule"/>
</dbReference>
<evidence type="ECO:0000313" key="10">
    <source>
        <dbReference type="EMBL" id="PZE16898.1"/>
    </source>
</evidence>
<dbReference type="RefSeq" id="WP_111063507.1">
    <property type="nucleotide sequence ID" value="NZ_JBHUCU010000007.1"/>
</dbReference>
<evidence type="ECO:0000256" key="7">
    <source>
        <dbReference type="HAMAP-Rule" id="MF_00107"/>
    </source>
</evidence>
<dbReference type="EC" id="4.6.1.12" evidence="3 7"/>
<sequence length="160" mass="17559">MLNIRTGFGIDIHQLASGYPLYIGGVLLTSEFGAVGHSDADVLLHAICDALLGAANLRDIGYHFSDTDPKYKGIDSKILLKDTFKLVKEKKYKLSNLDATVLLENPKVNPHIPAMQKIIAEILEVEEDAISIKATRGEKMGYIGHGEGIQAYCSVLIYRD</sequence>
<comment type="caution">
    <text evidence="7">Lacks conserved residue(s) required for the propagation of feature annotation.</text>
</comment>
<accession>A0A2W1NQH2</accession>
<evidence type="ECO:0000256" key="1">
    <source>
        <dbReference type="ARBA" id="ARBA00000200"/>
    </source>
</evidence>
<dbReference type="GO" id="GO:0019288">
    <property type="term" value="P:isopentenyl diphosphate biosynthetic process, methylerythritol 4-phosphate pathway"/>
    <property type="evidence" value="ECO:0007669"/>
    <property type="project" value="UniProtKB-UniRule"/>
</dbReference>
<reference evidence="10 11" key="1">
    <citation type="submission" date="2018-06" db="EMBL/GenBank/DDBJ databases">
        <title>The draft genome sequence of Crocinitomix sp. SM1701.</title>
        <authorList>
            <person name="Zhang X."/>
        </authorList>
    </citation>
    <scope>NUCLEOTIDE SEQUENCE [LARGE SCALE GENOMIC DNA]</scope>
    <source>
        <strain evidence="10 11">SM1701</strain>
    </source>
</reference>
<evidence type="ECO:0000313" key="11">
    <source>
        <dbReference type="Proteomes" id="UP000249248"/>
    </source>
</evidence>
<keyword evidence="5 7" id="KW-0414">Isoprene biosynthesis</keyword>
<feature type="binding site" evidence="7">
    <location>
        <begin position="59"/>
        <end position="61"/>
    </location>
    <ligand>
        <name>4-CDP-2-C-methyl-D-erythritol 2-phosphate</name>
        <dbReference type="ChEBI" id="CHEBI:57919"/>
    </ligand>
</feature>
<comment type="cofactor">
    <cofactor evidence="7">
        <name>a divalent metal cation</name>
        <dbReference type="ChEBI" id="CHEBI:60240"/>
    </cofactor>
    <text evidence="7">Binds 1 divalent metal cation per subunit.</text>
</comment>
<dbReference type="SUPFAM" id="SSF69765">
    <property type="entry name" value="IpsF-like"/>
    <property type="match status" value="1"/>
</dbReference>
<feature type="binding site" evidence="7">
    <location>
        <position position="45"/>
    </location>
    <ligand>
        <name>a divalent metal cation</name>
        <dbReference type="ChEBI" id="CHEBI:60240"/>
    </ligand>
</feature>